<dbReference type="CDD" id="cd01949">
    <property type="entry name" value="GGDEF"/>
    <property type="match status" value="1"/>
</dbReference>
<dbReference type="Gene3D" id="3.20.20.450">
    <property type="entry name" value="EAL domain"/>
    <property type="match status" value="1"/>
</dbReference>
<organism evidence="4">
    <name type="scientific">Aliivibrio wodanis</name>
    <dbReference type="NCBI Taxonomy" id="80852"/>
    <lineage>
        <taxon>Bacteria</taxon>
        <taxon>Pseudomonadati</taxon>
        <taxon>Pseudomonadota</taxon>
        <taxon>Gammaproteobacteria</taxon>
        <taxon>Vibrionales</taxon>
        <taxon>Vibrionaceae</taxon>
        <taxon>Aliivibrio</taxon>
    </lineage>
</organism>
<accession>A0A5Q4ZVP1</accession>
<protein>
    <submittedName>
        <fullName evidence="4">Putative signaling protein</fullName>
    </submittedName>
</protein>
<feature type="transmembrane region" description="Helical" evidence="1">
    <location>
        <begin position="65"/>
        <end position="88"/>
    </location>
</feature>
<evidence type="ECO:0000259" key="2">
    <source>
        <dbReference type="PROSITE" id="PS50883"/>
    </source>
</evidence>
<dbReference type="GO" id="GO:0071111">
    <property type="term" value="F:cyclic-guanylate-specific phosphodiesterase activity"/>
    <property type="evidence" value="ECO:0007669"/>
    <property type="project" value="InterPro"/>
</dbReference>
<evidence type="ECO:0000313" key="4">
    <source>
        <dbReference type="EMBL" id="VVV06398.1"/>
    </source>
</evidence>
<reference evidence="4" key="1">
    <citation type="submission" date="2019-09" db="EMBL/GenBank/DDBJ databases">
        <authorList>
            <person name="Hjerde E."/>
        </authorList>
    </citation>
    <scope>NUCLEOTIDE SEQUENCE</scope>
    <source>
        <strain evidence="4">06/09/160</strain>
    </source>
</reference>
<dbReference type="InterPro" id="IPR035919">
    <property type="entry name" value="EAL_sf"/>
</dbReference>
<dbReference type="SMART" id="SM00052">
    <property type="entry name" value="EAL"/>
    <property type="match status" value="1"/>
</dbReference>
<dbReference type="Gene3D" id="3.30.70.270">
    <property type="match status" value="1"/>
</dbReference>
<keyword evidence="1" id="KW-1133">Transmembrane helix</keyword>
<dbReference type="SUPFAM" id="SSF55073">
    <property type="entry name" value="Nucleotide cyclase"/>
    <property type="match status" value="1"/>
</dbReference>
<dbReference type="PROSITE" id="PS50883">
    <property type="entry name" value="EAL"/>
    <property type="match status" value="1"/>
</dbReference>
<dbReference type="Pfam" id="PF00990">
    <property type="entry name" value="GGDEF"/>
    <property type="match status" value="1"/>
</dbReference>
<dbReference type="CDD" id="cd01948">
    <property type="entry name" value="EAL"/>
    <property type="match status" value="1"/>
</dbReference>
<dbReference type="SUPFAM" id="SSF141868">
    <property type="entry name" value="EAL domain-like"/>
    <property type="match status" value="1"/>
</dbReference>
<dbReference type="NCBIfam" id="TIGR00254">
    <property type="entry name" value="GGDEF"/>
    <property type="match status" value="1"/>
</dbReference>
<feature type="transmembrane region" description="Helical" evidence="1">
    <location>
        <begin position="38"/>
        <end position="58"/>
    </location>
</feature>
<feature type="domain" description="EAL" evidence="2">
    <location>
        <begin position="271"/>
        <end position="524"/>
    </location>
</feature>
<dbReference type="PANTHER" id="PTHR33121:SF70">
    <property type="entry name" value="SIGNALING PROTEIN YKOW"/>
    <property type="match status" value="1"/>
</dbReference>
<feature type="domain" description="GGDEF" evidence="3">
    <location>
        <begin position="131"/>
        <end position="263"/>
    </location>
</feature>
<name>A0A5Q4ZVP1_9GAMM</name>
<evidence type="ECO:0000256" key="1">
    <source>
        <dbReference type="SAM" id="Phobius"/>
    </source>
</evidence>
<dbReference type="InterPro" id="IPR050706">
    <property type="entry name" value="Cyclic-di-GMP_PDE-like"/>
</dbReference>
<dbReference type="EMBL" id="LR721751">
    <property type="protein sequence ID" value="VVV06398.1"/>
    <property type="molecule type" value="Genomic_DNA"/>
</dbReference>
<dbReference type="InterPro" id="IPR001633">
    <property type="entry name" value="EAL_dom"/>
</dbReference>
<dbReference type="PROSITE" id="PS50887">
    <property type="entry name" value="GGDEF"/>
    <property type="match status" value="1"/>
</dbReference>
<gene>
    <name evidence="4" type="ORF">AW0309160_03889</name>
</gene>
<dbReference type="Pfam" id="PF00563">
    <property type="entry name" value="EAL"/>
    <property type="match status" value="1"/>
</dbReference>
<dbReference type="InterPro" id="IPR000160">
    <property type="entry name" value="GGDEF_dom"/>
</dbReference>
<dbReference type="InterPro" id="IPR043128">
    <property type="entry name" value="Rev_trsase/Diguanyl_cyclase"/>
</dbReference>
<proteinExistence type="predicted"/>
<sequence>MNIFPIVLVSFGILFLCYSCIPASQICNRTKNKGWKVLLGLIVFFIFAYSVFLFYLVFQQSLSSVNLGISGILCSGSIFVVVVINYSLQSIRQLHKIATTERYNALHDSLTLLPNRVYCLEKLNQKITLNQPFSVITFDLNNFKQINDAMGHYCGDELLVQLSKRFKEILTEHYFLSRMGSDEFVILCPQHSNSDIRKMIDKVGSTLDKPFNIHGHWVMSSMSAGISIFPTDSQSADKLLQHSDIAMYKAKKMGQSFMLYHPMMDDDVKQKLTISNYLKPALSNKEFRLFYQPLINTKNSLTHGYEALIRWPQKDGSFIPPDLFIPIAEQSNIIKQLTHWVLIQVSEDLKVFNHHNIDACIHINLSAKDLLENDLILHLTHLLDSGRIQAHQLVLEVTESAMLTDLPAAKENVSQLQSLGFSISLDDFGTGFSSLSLLREFPIHQIKIDRSFIMELANNKSDQAIVRSAIALAHGLGHTIVAEGVENSDSVAILKGMKCDYLQGYYFQRPQSIENIIKWTIQHNNQYQQKDNIHSIFQHG</sequence>
<keyword evidence="1" id="KW-0472">Membrane</keyword>
<evidence type="ECO:0000259" key="3">
    <source>
        <dbReference type="PROSITE" id="PS50887"/>
    </source>
</evidence>
<dbReference type="AlphaFoldDB" id="A0A5Q4ZVP1"/>
<dbReference type="PANTHER" id="PTHR33121">
    <property type="entry name" value="CYCLIC DI-GMP PHOSPHODIESTERASE PDEF"/>
    <property type="match status" value="1"/>
</dbReference>
<dbReference type="InterPro" id="IPR029787">
    <property type="entry name" value="Nucleotide_cyclase"/>
</dbReference>
<keyword evidence="1" id="KW-0812">Transmembrane</keyword>
<dbReference type="SMART" id="SM00267">
    <property type="entry name" value="GGDEF"/>
    <property type="match status" value="1"/>
</dbReference>